<dbReference type="InterPro" id="IPR033877">
    <property type="entry name" value="Frm2/Hbn1"/>
</dbReference>
<dbReference type="EnsemblFungi" id="MAPG_09921T0">
    <property type="protein sequence ID" value="MAPG_09921T0"/>
    <property type="gene ID" value="MAPG_09921"/>
</dbReference>
<evidence type="ECO:0000256" key="1">
    <source>
        <dbReference type="ARBA" id="ARBA00004123"/>
    </source>
</evidence>
<dbReference type="GO" id="GO:0005634">
    <property type="term" value="C:nucleus"/>
    <property type="evidence" value="ECO:0007669"/>
    <property type="project" value="UniProtKB-SubCell"/>
</dbReference>
<evidence type="ECO:0000256" key="6">
    <source>
        <dbReference type="ARBA" id="ARBA00023242"/>
    </source>
</evidence>
<accession>A0A0C4EB75</accession>
<dbReference type="InterPro" id="IPR000415">
    <property type="entry name" value="Nitroreductase-like"/>
</dbReference>
<comment type="subcellular location">
    <subcellularLocation>
        <location evidence="2">Cytoplasm</location>
    </subcellularLocation>
    <subcellularLocation>
        <location evidence="1">Nucleus</location>
    </subcellularLocation>
</comment>
<dbReference type="CDD" id="cd02140">
    <property type="entry name" value="Frm2-like"/>
    <property type="match status" value="1"/>
</dbReference>
<reference evidence="10" key="4">
    <citation type="journal article" date="2015" name="G3 (Bethesda)">
        <title>Genome sequences of three phytopathogenic species of the Magnaporthaceae family of fungi.</title>
        <authorList>
            <person name="Okagaki L.H."/>
            <person name="Nunes C.C."/>
            <person name="Sailsbery J."/>
            <person name="Clay B."/>
            <person name="Brown D."/>
            <person name="John T."/>
            <person name="Oh Y."/>
            <person name="Young N."/>
            <person name="Fitzgerald M."/>
            <person name="Haas B.J."/>
            <person name="Zeng Q."/>
            <person name="Young S."/>
            <person name="Adiconis X."/>
            <person name="Fan L."/>
            <person name="Levin J.Z."/>
            <person name="Mitchell T.K."/>
            <person name="Okubara P.A."/>
            <person name="Farman M.L."/>
            <person name="Kohn L.M."/>
            <person name="Birren B."/>
            <person name="Ma L.-J."/>
            <person name="Dean R.A."/>
        </authorList>
    </citation>
    <scope>NUCLEOTIDE SEQUENCE</scope>
    <source>
        <strain evidence="10">ATCC 64411 / 73-15</strain>
    </source>
</reference>
<sequence>MMRVGIKQKTKKKKKGTATPEPVIQYISSPPKDTTRHDSNSPAIHTYSIHPAHRNKQTGCCSYIHINTYSPSSPPMTSLAARVVSRAAIPRRRLSALATQLSSSSSSPISHIPTVRLRHTQQTATMSSATTNAFLDLVKARRTNYALSKDLPVSKERIQEIVNHAVLHVPSSFNSQPVRVAVLFGAEHDKFWGLVEETLKAIVPADAWSATETRLNGFKAGAGSVLFFEDQTVVKDFQSKFAIYADYFPGWTTQADAMVQYTLWLAFEAEGLGANLQHYNPIVDDKVAATWGIPATWKLNAQLVFGKKAGQPGEKTFQPIEERVKVFGA</sequence>
<dbReference type="OMA" id="EHANAMH"/>
<keyword evidence="4" id="KW-0963">Cytoplasm</keyword>
<name>A0A0C4EB75_MAGP6</name>
<dbReference type="AlphaFoldDB" id="A0A0C4EB75"/>
<dbReference type="eggNOG" id="ENOG502RYI9">
    <property type="taxonomic scope" value="Eukaryota"/>
</dbReference>
<dbReference type="SUPFAM" id="SSF55469">
    <property type="entry name" value="FMN-dependent nitroreductase-like"/>
    <property type="match status" value="1"/>
</dbReference>
<dbReference type="Pfam" id="PF00881">
    <property type="entry name" value="Nitroreductase"/>
    <property type="match status" value="1"/>
</dbReference>
<dbReference type="EMBL" id="ADBL01002553">
    <property type="status" value="NOT_ANNOTATED_CDS"/>
    <property type="molecule type" value="Genomic_DNA"/>
</dbReference>
<evidence type="ECO:0000256" key="7">
    <source>
        <dbReference type="SAM" id="MobiDB-lite"/>
    </source>
</evidence>
<organism evidence="10 11">
    <name type="scientific">Magnaporthiopsis poae (strain ATCC 64411 / 73-15)</name>
    <name type="common">Kentucky bluegrass fungus</name>
    <name type="synonym">Magnaporthe poae</name>
    <dbReference type="NCBI Taxonomy" id="644358"/>
    <lineage>
        <taxon>Eukaryota</taxon>
        <taxon>Fungi</taxon>
        <taxon>Dikarya</taxon>
        <taxon>Ascomycota</taxon>
        <taxon>Pezizomycotina</taxon>
        <taxon>Sordariomycetes</taxon>
        <taxon>Sordariomycetidae</taxon>
        <taxon>Magnaporthales</taxon>
        <taxon>Magnaporthaceae</taxon>
        <taxon>Magnaporthiopsis</taxon>
    </lineage>
</organism>
<keyword evidence="5" id="KW-0560">Oxidoreductase</keyword>
<evidence type="ECO:0000256" key="4">
    <source>
        <dbReference type="ARBA" id="ARBA00022490"/>
    </source>
</evidence>
<feature type="domain" description="Nitroreductase" evidence="8">
    <location>
        <begin position="138"/>
        <end position="307"/>
    </location>
</feature>
<dbReference type="EMBL" id="GL876977">
    <property type="protein sequence ID" value="KLU91401.1"/>
    <property type="molecule type" value="Genomic_DNA"/>
</dbReference>
<gene>
    <name evidence="9" type="ORF">MAPG_09921</name>
</gene>
<dbReference type="Proteomes" id="UP000011715">
    <property type="component" value="Unassembled WGS sequence"/>
</dbReference>
<keyword evidence="6" id="KW-0539">Nucleus</keyword>
<evidence type="ECO:0000259" key="8">
    <source>
        <dbReference type="Pfam" id="PF00881"/>
    </source>
</evidence>
<proteinExistence type="inferred from homology"/>
<dbReference type="PANTHER" id="PTHR43035:SF1">
    <property type="entry name" value="FATTY ACID REPRESSION MUTANT PROTEIN 2-RELATED"/>
    <property type="match status" value="1"/>
</dbReference>
<evidence type="ECO:0000256" key="3">
    <source>
        <dbReference type="ARBA" id="ARBA00007118"/>
    </source>
</evidence>
<dbReference type="PANTHER" id="PTHR43035">
    <property type="entry name" value="FATTY ACID REPRESSION MUTANT PROTEIN 2-RELATED"/>
    <property type="match status" value="1"/>
</dbReference>
<reference evidence="9" key="1">
    <citation type="submission" date="2010-05" db="EMBL/GenBank/DDBJ databases">
        <title>The Genome Sequence of Magnaporthe poae strain ATCC 64411.</title>
        <authorList>
            <consortium name="The Broad Institute Genome Sequencing Platform"/>
            <consortium name="Broad Institute Genome Sequencing Center for Infectious Disease"/>
            <person name="Ma L.-J."/>
            <person name="Dead R."/>
            <person name="Young S."/>
            <person name="Zeng Q."/>
            <person name="Koehrsen M."/>
            <person name="Alvarado L."/>
            <person name="Berlin A."/>
            <person name="Chapman S.B."/>
            <person name="Chen Z."/>
            <person name="Freedman E."/>
            <person name="Gellesch M."/>
            <person name="Goldberg J."/>
            <person name="Griggs A."/>
            <person name="Gujja S."/>
            <person name="Heilman E.R."/>
            <person name="Heiman D."/>
            <person name="Hepburn T."/>
            <person name="Howarth C."/>
            <person name="Jen D."/>
            <person name="Larson L."/>
            <person name="Mehta T."/>
            <person name="Neiman D."/>
            <person name="Pearson M."/>
            <person name="Roberts A."/>
            <person name="Saif S."/>
            <person name="Shea T."/>
            <person name="Shenoy N."/>
            <person name="Sisk P."/>
            <person name="Stolte C."/>
            <person name="Sykes S."/>
            <person name="Walk T."/>
            <person name="White J."/>
            <person name="Yandava C."/>
            <person name="Haas B."/>
            <person name="Nusbaum C."/>
            <person name="Birren B."/>
        </authorList>
    </citation>
    <scope>NUCLEOTIDE SEQUENCE</scope>
    <source>
        <strain evidence="9">ATCC 64411</strain>
    </source>
</reference>
<dbReference type="FunFam" id="3.40.109.10:FF:000001">
    <property type="entry name" value="Nitroreductase family"/>
    <property type="match status" value="1"/>
</dbReference>
<dbReference type="GO" id="GO:0016491">
    <property type="term" value="F:oxidoreductase activity"/>
    <property type="evidence" value="ECO:0007669"/>
    <property type="project" value="UniProtKB-KW"/>
</dbReference>
<dbReference type="VEuPathDB" id="FungiDB:MAPG_09921"/>
<feature type="region of interest" description="Disordered" evidence="7">
    <location>
        <begin position="1"/>
        <end position="51"/>
    </location>
</feature>
<evidence type="ECO:0000313" key="10">
    <source>
        <dbReference type="EnsemblFungi" id="MAPG_09921T0"/>
    </source>
</evidence>
<dbReference type="OrthoDB" id="2138173at2759"/>
<protein>
    <submittedName>
        <fullName evidence="9">Nitroreductase</fullName>
    </submittedName>
</protein>
<dbReference type="InterPro" id="IPR029479">
    <property type="entry name" value="Nitroreductase"/>
</dbReference>
<keyword evidence="11" id="KW-1185">Reference proteome</keyword>
<evidence type="ECO:0000313" key="11">
    <source>
        <dbReference type="Proteomes" id="UP000011715"/>
    </source>
</evidence>
<evidence type="ECO:0000256" key="2">
    <source>
        <dbReference type="ARBA" id="ARBA00004496"/>
    </source>
</evidence>
<dbReference type="GO" id="GO:0034599">
    <property type="term" value="P:cellular response to oxidative stress"/>
    <property type="evidence" value="ECO:0007669"/>
    <property type="project" value="InterPro"/>
</dbReference>
<reference evidence="9" key="3">
    <citation type="submission" date="2011-03" db="EMBL/GenBank/DDBJ databases">
        <title>Annotation of Magnaporthe poae ATCC 64411.</title>
        <authorList>
            <person name="Ma L.-J."/>
            <person name="Dead R."/>
            <person name="Young S.K."/>
            <person name="Zeng Q."/>
            <person name="Gargeya S."/>
            <person name="Fitzgerald M."/>
            <person name="Haas B."/>
            <person name="Abouelleil A."/>
            <person name="Alvarado L."/>
            <person name="Arachchi H.M."/>
            <person name="Berlin A."/>
            <person name="Brown A."/>
            <person name="Chapman S.B."/>
            <person name="Chen Z."/>
            <person name="Dunbar C."/>
            <person name="Freedman E."/>
            <person name="Gearin G."/>
            <person name="Gellesch M."/>
            <person name="Goldberg J."/>
            <person name="Griggs A."/>
            <person name="Gujja S."/>
            <person name="Heiman D."/>
            <person name="Howarth C."/>
            <person name="Larson L."/>
            <person name="Lui A."/>
            <person name="MacDonald P.J.P."/>
            <person name="Mehta T."/>
            <person name="Montmayeur A."/>
            <person name="Murphy C."/>
            <person name="Neiman D."/>
            <person name="Pearson M."/>
            <person name="Priest M."/>
            <person name="Roberts A."/>
            <person name="Saif S."/>
            <person name="Shea T."/>
            <person name="Shenoy N."/>
            <person name="Sisk P."/>
            <person name="Stolte C."/>
            <person name="Sykes S."/>
            <person name="Yandava C."/>
            <person name="Wortman J."/>
            <person name="Nusbaum C."/>
            <person name="Birren B."/>
        </authorList>
    </citation>
    <scope>NUCLEOTIDE SEQUENCE</scope>
    <source>
        <strain evidence="9">ATCC 64411</strain>
    </source>
</reference>
<reference evidence="10" key="5">
    <citation type="submission" date="2015-06" db="UniProtKB">
        <authorList>
            <consortium name="EnsemblFungi"/>
        </authorList>
    </citation>
    <scope>IDENTIFICATION</scope>
    <source>
        <strain evidence="10">ATCC 64411</strain>
    </source>
</reference>
<evidence type="ECO:0000313" key="9">
    <source>
        <dbReference type="EMBL" id="KLU91401.1"/>
    </source>
</evidence>
<dbReference type="Gene3D" id="3.40.109.10">
    <property type="entry name" value="NADH Oxidase"/>
    <property type="match status" value="1"/>
</dbReference>
<dbReference type="STRING" id="644358.A0A0C4EB75"/>
<evidence type="ECO:0000256" key="5">
    <source>
        <dbReference type="ARBA" id="ARBA00023002"/>
    </source>
</evidence>
<feature type="compositionally biased region" description="Basic residues" evidence="7">
    <location>
        <begin position="1"/>
        <end position="16"/>
    </location>
</feature>
<reference evidence="11" key="2">
    <citation type="submission" date="2010-05" db="EMBL/GenBank/DDBJ databases">
        <title>The genome sequence of Magnaporthe poae strain ATCC 64411.</title>
        <authorList>
            <person name="Ma L.-J."/>
            <person name="Dead R."/>
            <person name="Young S."/>
            <person name="Zeng Q."/>
            <person name="Koehrsen M."/>
            <person name="Alvarado L."/>
            <person name="Berlin A."/>
            <person name="Chapman S.B."/>
            <person name="Chen Z."/>
            <person name="Freedman E."/>
            <person name="Gellesch M."/>
            <person name="Goldberg J."/>
            <person name="Griggs A."/>
            <person name="Gujja S."/>
            <person name="Heilman E.R."/>
            <person name="Heiman D."/>
            <person name="Hepburn T."/>
            <person name="Howarth C."/>
            <person name="Jen D."/>
            <person name="Larson L."/>
            <person name="Mehta T."/>
            <person name="Neiman D."/>
            <person name="Pearson M."/>
            <person name="Roberts A."/>
            <person name="Saif S."/>
            <person name="Shea T."/>
            <person name="Shenoy N."/>
            <person name="Sisk P."/>
            <person name="Stolte C."/>
            <person name="Sykes S."/>
            <person name="Walk T."/>
            <person name="White J."/>
            <person name="Yandava C."/>
            <person name="Haas B."/>
            <person name="Nusbaum C."/>
            <person name="Birren B."/>
        </authorList>
    </citation>
    <scope>NUCLEOTIDE SEQUENCE [LARGE SCALE GENOMIC DNA]</scope>
    <source>
        <strain evidence="11">ATCC 64411 / 73-15</strain>
    </source>
</reference>
<comment type="similarity">
    <text evidence="3">Belongs to the nitroreductase family.</text>
</comment>
<dbReference type="GO" id="GO:0005737">
    <property type="term" value="C:cytoplasm"/>
    <property type="evidence" value="ECO:0007669"/>
    <property type="project" value="UniProtKB-SubCell"/>
</dbReference>